<feature type="transmembrane region" description="Helical" evidence="9">
    <location>
        <begin position="227"/>
        <end position="249"/>
    </location>
</feature>
<feature type="transmembrane region" description="Helical" evidence="9">
    <location>
        <begin position="159"/>
        <end position="177"/>
    </location>
</feature>
<feature type="transmembrane region" description="Helical" evidence="9">
    <location>
        <begin position="495"/>
        <end position="514"/>
    </location>
</feature>
<evidence type="ECO:0000256" key="3">
    <source>
        <dbReference type="ARBA" id="ARBA00022475"/>
    </source>
</evidence>
<feature type="transmembrane region" description="Helical" evidence="9">
    <location>
        <begin position="261"/>
        <end position="290"/>
    </location>
</feature>
<keyword evidence="4 8" id="KW-0997">Cell inner membrane</keyword>
<evidence type="ECO:0000259" key="10">
    <source>
        <dbReference type="Pfam" id="PF04290"/>
    </source>
</evidence>
<name>A0A562RZE6_9BRAD</name>
<dbReference type="PANTHER" id="PTHR33362:SF5">
    <property type="entry name" value="C4-DICARBOXYLATE TRAP TRANSPORTER LARGE PERMEASE PROTEIN DCTM"/>
    <property type="match status" value="1"/>
</dbReference>
<feature type="transmembrane region" description="Helical" evidence="9">
    <location>
        <begin position="472"/>
        <end position="489"/>
    </location>
</feature>
<accession>A0A562RZE6</accession>
<keyword evidence="6 9" id="KW-1133">Transmembrane helix</keyword>
<dbReference type="PANTHER" id="PTHR33362">
    <property type="entry name" value="SIALIC ACID TRAP TRANSPORTER PERMEASE PROTEIN SIAT-RELATED"/>
    <property type="match status" value="1"/>
</dbReference>
<evidence type="ECO:0000256" key="9">
    <source>
        <dbReference type="SAM" id="Phobius"/>
    </source>
</evidence>
<dbReference type="Pfam" id="PF06808">
    <property type="entry name" value="DctM"/>
    <property type="match status" value="1"/>
</dbReference>
<gene>
    <name evidence="12" type="ORF">IQ16_00813</name>
</gene>
<evidence type="ECO:0000256" key="5">
    <source>
        <dbReference type="ARBA" id="ARBA00022692"/>
    </source>
</evidence>
<feature type="transmembrane region" description="Helical" evidence="9">
    <location>
        <begin position="345"/>
        <end position="378"/>
    </location>
</feature>
<dbReference type="AlphaFoldDB" id="A0A562RZE6"/>
<evidence type="ECO:0000256" key="1">
    <source>
        <dbReference type="ARBA" id="ARBA00004429"/>
    </source>
</evidence>
<feature type="transmembrane region" description="Helical" evidence="9">
    <location>
        <begin position="526"/>
        <end position="547"/>
    </location>
</feature>
<evidence type="ECO:0000256" key="8">
    <source>
        <dbReference type="RuleBase" id="RU369079"/>
    </source>
</evidence>
<proteinExistence type="predicted"/>
<organism evidence="12 13">
    <name type="scientific">Bradyrhizobium huanghuaihaiense</name>
    <dbReference type="NCBI Taxonomy" id="990078"/>
    <lineage>
        <taxon>Bacteria</taxon>
        <taxon>Pseudomonadati</taxon>
        <taxon>Pseudomonadota</taxon>
        <taxon>Alphaproteobacteria</taxon>
        <taxon>Hyphomicrobiales</taxon>
        <taxon>Nitrobacteraceae</taxon>
        <taxon>Bradyrhizobium</taxon>
    </lineage>
</organism>
<keyword evidence="5 9" id="KW-0812">Transmembrane</keyword>
<evidence type="ECO:0000313" key="12">
    <source>
        <dbReference type="EMBL" id="TWI74522.1"/>
    </source>
</evidence>
<dbReference type="GO" id="GO:0005886">
    <property type="term" value="C:plasma membrane"/>
    <property type="evidence" value="ECO:0007669"/>
    <property type="project" value="UniProtKB-SubCell"/>
</dbReference>
<dbReference type="Proteomes" id="UP000316291">
    <property type="component" value="Unassembled WGS sequence"/>
</dbReference>
<dbReference type="NCBIfam" id="TIGR00786">
    <property type="entry name" value="dctM"/>
    <property type="match status" value="1"/>
</dbReference>
<sequence length="683" mass="74134">MLRVLNQALNHLEEWLIATLIAAATGLIFIAVVHRYGAGESIALSRWAAAHGMTWLASLSMAVFTFLSELDLSWAQELCIYMFIWMAKFGAAYGVRTGIHVGVDLLVNRLPEHSRKHVILFALLCGALFTGMIAAFGTSFVREMFHTGQQSNDLEAPMWFVYLAIPLGSGLMCFRFLQVSWFYYWTGELPHHDETHVEGVQADASPALHPQPAGAATKAAARKVSPLGVILIMAPVLIFAMCLAEKFGVVVLPHWMRAATVFALLIALMLTGIPVSIALGLTVMTFLFTLTTVPIEAVSMKLFTGIEGFEIMAIPFFILAGNFLTHGGVARRMINFATSLIGHWYGGLGLAGIVACAMFALVCGSSVATVAAIGAIVLPEMVRHGYPMRFGAGIITVAGSLGILMLPSIPKIVYAVSTNTSIGALFVAGLLPGIMLTTMLCIVTWWIARQRDYPRLAKASWGDTVRTFRESIWGLMLVVIIIGGIYSGLFTATEAAAMAAVYSFVIAVFVYKAIKIADVPRVLLRAANTSAMLLYIVTNAVLFSFVLSNENLPATLADWIAAQNLGWVGFLLVVNILLLLAGNFMEPNSIILIMAPILAPAAKKLGIDLVHFGIVMDVNMEVGLCHPPVGLNLYVASMIARMRITDLAVAVMPWLITMLGFLVIVTYWPDLTLWLPRVLGMHQ</sequence>
<protein>
    <submittedName>
        <fullName evidence="12">C4-dicarboxylate transporter DctM subunit</fullName>
    </submittedName>
</protein>
<comment type="subcellular location">
    <subcellularLocation>
        <location evidence="1 8">Cell inner membrane</location>
        <topology evidence="1 8">Multi-pass membrane protein</topology>
    </subcellularLocation>
</comment>
<comment type="caution">
    <text evidence="12">The sequence shown here is derived from an EMBL/GenBank/DDBJ whole genome shotgun (WGS) entry which is preliminary data.</text>
</comment>
<feature type="transmembrane region" description="Helical" evidence="9">
    <location>
        <begin position="15"/>
        <end position="36"/>
    </location>
</feature>
<keyword evidence="3" id="KW-1003">Cell membrane</keyword>
<comment type="function">
    <text evidence="8">Part of the tripartite ATP-independent periplasmic (TRAP) transport system.</text>
</comment>
<feature type="transmembrane region" description="Helical" evidence="9">
    <location>
        <begin position="647"/>
        <end position="668"/>
    </location>
</feature>
<dbReference type="Pfam" id="PF04290">
    <property type="entry name" value="DctQ"/>
    <property type="match status" value="1"/>
</dbReference>
<feature type="domain" description="TRAP C4-dicarboxylate transport system permease DctM subunit" evidence="11">
    <location>
        <begin position="262"/>
        <end position="670"/>
    </location>
</feature>
<feature type="domain" description="Tripartite ATP-independent periplasmic transporters DctQ component" evidence="10">
    <location>
        <begin position="72"/>
        <end position="178"/>
    </location>
</feature>
<keyword evidence="7 9" id="KW-0472">Membrane</keyword>
<feature type="transmembrane region" description="Helical" evidence="9">
    <location>
        <begin position="390"/>
        <end position="410"/>
    </location>
</feature>
<evidence type="ECO:0000256" key="6">
    <source>
        <dbReference type="ARBA" id="ARBA00022989"/>
    </source>
</evidence>
<feature type="transmembrane region" description="Helical" evidence="9">
    <location>
        <begin position="567"/>
        <end position="585"/>
    </location>
</feature>
<feature type="transmembrane region" description="Helical" evidence="9">
    <location>
        <begin position="48"/>
        <end position="68"/>
    </location>
</feature>
<dbReference type="EMBL" id="VLLA01000002">
    <property type="protein sequence ID" value="TWI74522.1"/>
    <property type="molecule type" value="Genomic_DNA"/>
</dbReference>
<dbReference type="InterPro" id="IPR055348">
    <property type="entry name" value="DctQ"/>
</dbReference>
<evidence type="ECO:0000256" key="2">
    <source>
        <dbReference type="ARBA" id="ARBA00022448"/>
    </source>
</evidence>
<evidence type="ECO:0000256" key="7">
    <source>
        <dbReference type="ARBA" id="ARBA00023136"/>
    </source>
</evidence>
<feature type="transmembrane region" description="Helical" evidence="9">
    <location>
        <begin position="80"/>
        <end position="106"/>
    </location>
</feature>
<evidence type="ECO:0000259" key="11">
    <source>
        <dbReference type="Pfam" id="PF06808"/>
    </source>
</evidence>
<dbReference type="InterPro" id="IPR004681">
    <property type="entry name" value="TRAP_DctM"/>
</dbReference>
<keyword evidence="13" id="KW-1185">Reference proteome</keyword>
<evidence type="ECO:0000313" key="13">
    <source>
        <dbReference type="Proteomes" id="UP000316291"/>
    </source>
</evidence>
<keyword evidence="2 8" id="KW-0813">Transport</keyword>
<feature type="transmembrane region" description="Helical" evidence="9">
    <location>
        <begin position="302"/>
        <end position="325"/>
    </location>
</feature>
<dbReference type="GO" id="GO:0022857">
    <property type="term" value="F:transmembrane transporter activity"/>
    <property type="evidence" value="ECO:0007669"/>
    <property type="project" value="UniProtKB-UniRule"/>
</dbReference>
<reference evidence="12 13" key="1">
    <citation type="journal article" date="2015" name="Stand. Genomic Sci.">
        <title>Genomic Encyclopedia of Bacterial and Archaeal Type Strains, Phase III: the genomes of soil and plant-associated and newly described type strains.</title>
        <authorList>
            <person name="Whitman W.B."/>
            <person name="Woyke T."/>
            <person name="Klenk H.P."/>
            <person name="Zhou Y."/>
            <person name="Lilburn T.G."/>
            <person name="Beck B.J."/>
            <person name="De Vos P."/>
            <person name="Vandamme P."/>
            <person name="Eisen J.A."/>
            <person name="Garrity G."/>
            <person name="Hugenholtz P."/>
            <person name="Kyrpides N.C."/>
        </authorList>
    </citation>
    <scope>NUCLEOTIDE SEQUENCE [LARGE SCALE GENOMIC DNA]</scope>
    <source>
        <strain evidence="12 13">CGMCC 1.10948</strain>
    </source>
</reference>
<feature type="transmembrane region" description="Helical" evidence="9">
    <location>
        <begin position="118"/>
        <end position="139"/>
    </location>
</feature>
<feature type="transmembrane region" description="Helical" evidence="9">
    <location>
        <begin position="422"/>
        <end position="448"/>
    </location>
</feature>
<dbReference type="InterPro" id="IPR010656">
    <property type="entry name" value="DctM"/>
</dbReference>
<evidence type="ECO:0000256" key="4">
    <source>
        <dbReference type="ARBA" id="ARBA00022519"/>
    </source>
</evidence>